<dbReference type="EMBL" id="JAULUE010002060">
    <property type="protein sequence ID" value="KAK5885597.1"/>
    <property type="molecule type" value="Genomic_DNA"/>
</dbReference>
<feature type="region of interest" description="Disordered" evidence="1">
    <location>
        <begin position="65"/>
        <end position="136"/>
    </location>
</feature>
<organism evidence="2 3">
    <name type="scientific">Champsocephalus esox</name>
    <name type="common">pike icefish</name>
    <dbReference type="NCBI Taxonomy" id="159716"/>
    <lineage>
        <taxon>Eukaryota</taxon>
        <taxon>Metazoa</taxon>
        <taxon>Chordata</taxon>
        <taxon>Craniata</taxon>
        <taxon>Vertebrata</taxon>
        <taxon>Euteleostomi</taxon>
        <taxon>Actinopterygii</taxon>
        <taxon>Neopterygii</taxon>
        <taxon>Teleostei</taxon>
        <taxon>Neoteleostei</taxon>
        <taxon>Acanthomorphata</taxon>
        <taxon>Eupercaria</taxon>
        <taxon>Perciformes</taxon>
        <taxon>Notothenioidei</taxon>
        <taxon>Channichthyidae</taxon>
        <taxon>Champsocephalus</taxon>
    </lineage>
</organism>
<accession>A0AAN8BIV8</accession>
<gene>
    <name evidence="2" type="ORF">CesoFtcFv8_019293</name>
</gene>
<name>A0AAN8BIV8_9TELE</name>
<evidence type="ECO:0000256" key="1">
    <source>
        <dbReference type="SAM" id="MobiDB-lite"/>
    </source>
</evidence>
<comment type="caution">
    <text evidence="2">The sequence shown here is derived from an EMBL/GenBank/DDBJ whole genome shotgun (WGS) entry which is preliminary data.</text>
</comment>
<feature type="compositionally biased region" description="Basic and acidic residues" evidence="1">
    <location>
        <begin position="122"/>
        <end position="136"/>
    </location>
</feature>
<evidence type="ECO:0000313" key="3">
    <source>
        <dbReference type="Proteomes" id="UP001335648"/>
    </source>
</evidence>
<protein>
    <submittedName>
        <fullName evidence="2">Uncharacterized protein</fullName>
    </submittedName>
</protein>
<dbReference type="Proteomes" id="UP001335648">
    <property type="component" value="Unassembled WGS sequence"/>
</dbReference>
<reference evidence="2 3" key="1">
    <citation type="journal article" date="2023" name="Mol. Biol. Evol.">
        <title>Genomics of Secondarily Temperate Adaptation in the Only Non-Antarctic Icefish.</title>
        <authorList>
            <person name="Rivera-Colon A.G."/>
            <person name="Rayamajhi N."/>
            <person name="Minhas B.F."/>
            <person name="Madrigal G."/>
            <person name="Bilyk K.T."/>
            <person name="Yoon V."/>
            <person name="Hune M."/>
            <person name="Gregory S."/>
            <person name="Cheng C.H.C."/>
            <person name="Catchen J.M."/>
        </authorList>
    </citation>
    <scope>NUCLEOTIDE SEQUENCE [LARGE SCALE GENOMIC DNA]</scope>
    <source>
        <strain evidence="2">JC2023a</strain>
    </source>
</reference>
<evidence type="ECO:0000313" key="2">
    <source>
        <dbReference type="EMBL" id="KAK5885597.1"/>
    </source>
</evidence>
<dbReference type="AlphaFoldDB" id="A0AAN8BIV8"/>
<sequence length="151" mass="16991">MYCTDIRALVYSMSHIENPIKPYICKTCQNADSAHECISHSSSCHVLTSTRASCLARCSSAVSVNKSDSSPHGTVTESLPLPPGEYKHHHASNHMARVRQGSQHELSSCRDMSGTRRAPPAEQREHTGPRTDRIHEREESVYKYMEYDVFD</sequence>
<proteinExistence type="predicted"/>
<keyword evidence="3" id="KW-1185">Reference proteome</keyword>